<dbReference type="Pfam" id="PF05154">
    <property type="entry name" value="TM2"/>
    <property type="match status" value="1"/>
</dbReference>
<reference evidence="8 9" key="1">
    <citation type="submission" date="2018-07" db="EMBL/GenBank/DDBJ databases">
        <title>Genomic Encyclopedia of Type Strains, Phase IV (KMG-IV): sequencing the most valuable type-strain genomes for metagenomic binning, comparative biology and taxonomic classification.</title>
        <authorList>
            <person name="Goeker M."/>
        </authorList>
    </citation>
    <scope>NUCLEOTIDE SEQUENCE [LARGE SCALE GENOMIC DNA]</scope>
    <source>
        <strain evidence="8 9">DSM 5603</strain>
    </source>
</reference>
<sequence length="158" mass="17624">MRGIVLDYDPRNGEGLISGDDNNRYKFKGMSVKSDFSFLKSGARVDFDQSNGEAFSIFVLRDQTVGGINIDINTSGEKSKVVAGLLAIFLGGFGIHKFYLGYNKAGIVMLLITMFGFLFFGIPGAVIWLIAFIEGIIYISKSDQDFFETYVAHQKEWF</sequence>
<evidence type="ECO:0000256" key="3">
    <source>
        <dbReference type="ARBA" id="ARBA00022989"/>
    </source>
</evidence>
<proteinExistence type="predicted"/>
<evidence type="ECO:0000313" key="10">
    <source>
        <dbReference type="Proteomes" id="UP000562982"/>
    </source>
</evidence>
<dbReference type="GO" id="GO:0016020">
    <property type="term" value="C:membrane"/>
    <property type="evidence" value="ECO:0007669"/>
    <property type="project" value="UniProtKB-SubCell"/>
</dbReference>
<keyword evidence="3 5" id="KW-1133">Transmembrane helix</keyword>
<evidence type="ECO:0000259" key="6">
    <source>
        <dbReference type="Pfam" id="PF05154"/>
    </source>
</evidence>
<evidence type="ECO:0000256" key="5">
    <source>
        <dbReference type="SAM" id="Phobius"/>
    </source>
</evidence>
<name>A0A370G9J4_GLULI</name>
<organism evidence="8 9">
    <name type="scientific">Gluconacetobacter liquefaciens</name>
    <name type="common">Acetobacter liquefaciens</name>
    <dbReference type="NCBI Taxonomy" id="89584"/>
    <lineage>
        <taxon>Bacteria</taxon>
        <taxon>Pseudomonadati</taxon>
        <taxon>Pseudomonadota</taxon>
        <taxon>Alphaproteobacteria</taxon>
        <taxon>Acetobacterales</taxon>
        <taxon>Acetobacteraceae</taxon>
        <taxon>Gluconacetobacter</taxon>
    </lineage>
</organism>
<dbReference type="OrthoDB" id="2004788at2"/>
<reference evidence="7 10" key="2">
    <citation type="submission" date="2020-04" db="EMBL/GenBank/DDBJ databases">
        <title>Description of novel Gluconacetobacter.</title>
        <authorList>
            <person name="Sombolestani A."/>
        </authorList>
    </citation>
    <scope>NUCLEOTIDE SEQUENCE [LARGE SCALE GENOMIC DNA]</scope>
    <source>
        <strain evidence="7 10">LMG 1382</strain>
    </source>
</reference>
<gene>
    <name evidence="8" type="ORF">C7453_101174</name>
    <name evidence="7" type="ORF">HLH32_00865</name>
</gene>
<feature type="transmembrane region" description="Helical" evidence="5">
    <location>
        <begin position="81"/>
        <end position="99"/>
    </location>
</feature>
<protein>
    <submittedName>
        <fullName evidence="8">TM2 domain-containing protein</fullName>
    </submittedName>
</protein>
<feature type="domain" description="TM2" evidence="6">
    <location>
        <begin position="77"/>
        <end position="121"/>
    </location>
</feature>
<keyword evidence="2 5" id="KW-0812">Transmembrane</keyword>
<dbReference type="InterPro" id="IPR007829">
    <property type="entry name" value="TM2"/>
</dbReference>
<dbReference type="Proteomes" id="UP000562982">
    <property type="component" value="Unassembled WGS sequence"/>
</dbReference>
<comment type="subcellular location">
    <subcellularLocation>
        <location evidence="1">Membrane</location>
        <topology evidence="1">Multi-pass membrane protein</topology>
    </subcellularLocation>
</comment>
<dbReference type="AlphaFoldDB" id="A0A370G9J4"/>
<evidence type="ECO:0000256" key="2">
    <source>
        <dbReference type="ARBA" id="ARBA00022692"/>
    </source>
</evidence>
<evidence type="ECO:0000313" key="8">
    <source>
        <dbReference type="EMBL" id="RDI40381.1"/>
    </source>
</evidence>
<evidence type="ECO:0000256" key="1">
    <source>
        <dbReference type="ARBA" id="ARBA00004141"/>
    </source>
</evidence>
<dbReference type="RefSeq" id="WP_114725172.1">
    <property type="nucleotide sequence ID" value="NZ_BJMI01000007.1"/>
</dbReference>
<dbReference type="EMBL" id="QQAW01000001">
    <property type="protein sequence ID" value="RDI40381.1"/>
    <property type="molecule type" value="Genomic_DNA"/>
</dbReference>
<evidence type="ECO:0000313" key="9">
    <source>
        <dbReference type="Proteomes" id="UP000254958"/>
    </source>
</evidence>
<dbReference type="Proteomes" id="UP000254958">
    <property type="component" value="Unassembled WGS sequence"/>
</dbReference>
<feature type="transmembrane region" description="Helical" evidence="5">
    <location>
        <begin position="105"/>
        <end position="133"/>
    </location>
</feature>
<dbReference type="EMBL" id="JABEQI010000001">
    <property type="protein sequence ID" value="MBB2184954.1"/>
    <property type="molecule type" value="Genomic_DNA"/>
</dbReference>
<evidence type="ECO:0000256" key="4">
    <source>
        <dbReference type="ARBA" id="ARBA00023136"/>
    </source>
</evidence>
<keyword evidence="9" id="KW-1185">Reference proteome</keyword>
<evidence type="ECO:0000313" key="7">
    <source>
        <dbReference type="EMBL" id="MBB2184954.1"/>
    </source>
</evidence>
<accession>A0A370G9J4</accession>
<keyword evidence="4 5" id="KW-0472">Membrane</keyword>
<comment type="caution">
    <text evidence="8">The sequence shown here is derived from an EMBL/GenBank/DDBJ whole genome shotgun (WGS) entry which is preliminary data.</text>
</comment>